<keyword evidence="3" id="KW-1185">Reference proteome</keyword>
<dbReference type="InterPro" id="IPR010982">
    <property type="entry name" value="Lambda_DNA-bd_dom_sf"/>
</dbReference>
<dbReference type="Gene3D" id="1.10.260.40">
    <property type="entry name" value="lambda repressor-like DNA-binding domains"/>
    <property type="match status" value="1"/>
</dbReference>
<protein>
    <recommendedName>
        <fullName evidence="1">HTH cro/C1-type domain-containing protein</fullName>
    </recommendedName>
</protein>
<proteinExistence type="predicted"/>
<dbReference type="Pfam" id="PF13560">
    <property type="entry name" value="HTH_31"/>
    <property type="match status" value="1"/>
</dbReference>
<dbReference type="AlphaFoldDB" id="A0A8J4E175"/>
<evidence type="ECO:0000259" key="1">
    <source>
        <dbReference type="SMART" id="SM00530"/>
    </source>
</evidence>
<accession>A0A8J4E175</accession>
<dbReference type="SUPFAM" id="SSF47413">
    <property type="entry name" value="lambda repressor-like DNA-binding domains"/>
    <property type="match status" value="1"/>
</dbReference>
<dbReference type="SMART" id="SM00530">
    <property type="entry name" value="HTH_XRE"/>
    <property type="match status" value="1"/>
</dbReference>
<dbReference type="EMBL" id="BOPG01000033">
    <property type="protein sequence ID" value="GIJ57714.1"/>
    <property type="molecule type" value="Genomic_DNA"/>
</dbReference>
<organism evidence="2 3">
    <name type="scientific">Virgisporangium aurantiacum</name>
    <dbReference type="NCBI Taxonomy" id="175570"/>
    <lineage>
        <taxon>Bacteria</taxon>
        <taxon>Bacillati</taxon>
        <taxon>Actinomycetota</taxon>
        <taxon>Actinomycetes</taxon>
        <taxon>Micromonosporales</taxon>
        <taxon>Micromonosporaceae</taxon>
        <taxon>Virgisporangium</taxon>
    </lineage>
</organism>
<sequence length="84" mass="9091">MTQSGGITSVGTREELGAALKRLLRQAERRTGRDISKVALARQIKVSQQSLYAYLAGTTLPPRDVLDRLLLELGVVGVDLAGDR</sequence>
<evidence type="ECO:0000313" key="3">
    <source>
        <dbReference type="Proteomes" id="UP000612585"/>
    </source>
</evidence>
<feature type="domain" description="HTH cro/C1-type" evidence="1">
    <location>
        <begin position="19"/>
        <end position="80"/>
    </location>
</feature>
<dbReference type="GO" id="GO:0003677">
    <property type="term" value="F:DNA binding"/>
    <property type="evidence" value="ECO:0007669"/>
    <property type="project" value="InterPro"/>
</dbReference>
<dbReference type="Proteomes" id="UP000612585">
    <property type="component" value="Unassembled WGS sequence"/>
</dbReference>
<name>A0A8J4E175_9ACTN</name>
<reference evidence="2" key="1">
    <citation type="submission" date="2021-01" db="EMBL/GenBank/DDBJ databases">
        <title>Whole genome shotgun sequence of Virgisporangium aurantiacum NBRC 16421.</title>
        <authorList>
            <person name="Komaki H."/>
            <person name="Tamura T."/>
        </authorList>
    </citation>
    <scope>NUCLEOTIDE SEQUENCE</scope>
    <source>
        <strain evidence="2">NBRC 16421</strain>
    </source>
</reference>
<comment type="caution">
    <text evidence="2">The sequence shown here is derived from an EMBL/GenBank/DDBJ whole genome shotgun (WGS) entry which is preliminary data.</text>
</comment>
<evidence type="ECO:0000313" key="2">
    <source>
        <dbReference type="EMBL" id="GIJ57714.1"/>
    </source>
</evidence>
<dbReference type="RefSeq" id="WP_203997302.1">
    <property type="nucleotide sequence ID" value="NZ_BOPG01000033.1"/>
</dbReference>
<dbReference type="InterPro" id="IPR001387">
    <property type="entry name" value="Cro/C1-type_HTH"/>
</dbReference>
<gene>
    <name evidence="2" type="ORF">Vau01_052300</name>
</gene>
<dbReference type="CDD" id="cd00093">
    <property type="entry name" value="HTH_XRE"/>
    <property type="match status" value="1"/>
</dbReference>